<dbReference type="Proteomes" id="UP000276133">
    <property type="component" value="Unassembled WGS sequence"/>
</dbReference>
<dbReference type="OrthoDB" id="412793at2759"/>
<evidence type="ECO:0000313" key="2">
    <source>
        <dbReference type="EMBL" id="RNA27832.1"/>
    </source>
</evidence>
<accession>A0A3M7RWG4</accession>
<organism evidence="2 3">
    <name type="scientific">Brachionus plicatilis</name>
    <name type="common">Marine rotifer</name>
    <name type="synonym">Brachionus muelleri</name>
    <dbReference type="NCBI Taxonomy" id="10195"/>
    <lineage>
        <taxon>Eukaryota</taxon>
        <taxon>Metazoa</taxon>
        <taxon>Spiralia</taxon>
        <taxon>Gnathifera</taxon>
        <taxon>Rotifera</taxon>
        <taxon>Eurotatoria</taxon>
        <taxon>Monogononta</taxon>
        <taxon>Pseudotrocha</taxon>
        <taxon>Ploima</taxon>
        <taxon>Brachionidae</taxon>
        <taxon>Brachionus</taxon>
    </lineage>
</organism>
<feature type="region of interest" description="Disordered" evidence="1">
    <location>
        <begin position="16"/>
        <end position="39"/>
    </location>
</feature>
<evidence type="ECO:0000256" key="1">
    <source>
        <dbReference type="SAM" id="MobiDB-lite"/>
    </source>
</evidence>
<evidence type="ECO:0000313" key="3">
    <source>
        <dbReference type="Proteomes" id="UP000276133"/>
    </source>
</evidence>
<protein>
    <submittedName>
        <fullName evidence="2">Uncharacterized protein</fullName>
    </submittedName>
</protein>
<name>A0A3M7RWG4_BRAPC</name>
<proteinExistence type="predicted"/>
<dbReference type="EMBL" id="REGN01002484">
    <property type="protein sequence ID" value="RNA27832.1"/>
    <property type="molecule type" value="Genomic_DNA"/>
</dbReference>
<gene>
    <name evidence="2" type="ORF">BpHYR1_049935</name>
</gene>
<reference evidence="2 3" key="1">
    <citation type="journal article" date="2018" name="Sci. Rep.">
        <title>Genomic signatures of local adaptation to the degree of environmental predictability in rotifers.</title>
        <authorList>
            <person name="Franch-Gras L."/>
            <person name="Hahn C."/>
            <person name="Garcia-Roger E.M."/>
            <person name="Carmona M.J."/>
            <person name="Serra M."/>
            <person name="Gomez A."/>
        </authorList>
    </citation>
    <scope>NUCLEOTIDE SEQUENCE [LARGE SCALE GENOMIC DNA]</scope>
    <source>
        <strain evidence="2">HYR1</strain>
    </source>
</reference>
<sequence length="75" mass="8357">MKETRIPKIALQWTPQGRHKKGRPAVTSSAHLKGNDMGTSKGKTNFLLKNCLQSDLESLAESCWTWIMEANGSKI</sequence>
<keyword evidence="3" id="KW-1185">Reference proteome</keyword>
<comment type="caution">
    <text evidence="2">The sequence shown here is derived from an EMBL/GenBank/DDBJ whole genome shotgun (WGS) entry which is preliminary data.</text>
</comment>
<dbReference type="AlphaFoldDB" id="A0A3M7RWG4"/>